<feature type="domain" description="Vitamin K epoxide reductase" evidence="11">
    <location>
        <begin position="158"/>
        <end position="273"/>
    </location>
</feature>
<dbReference type="SUPFAM" id="SSF52833">
    <property type="entry name" value="Thioredoxin-like"/>
    <property type="match status" value="1"/>
</dbReference>
<evidence type="ECO:0000256" key="6">
    <source>
        <dbReference type="ARBA" id="ARBA00023002"/>
    </source>
</evidence>
<feature type="transmembrane region" description="Helical" evidence="10">
    <location>
        <begin position="154"/>
        <end position="174"/>
    </location>
</feature>
<dbReference type="STRING" id="1079859.SAMN04515674_103212"/>
<dbReference type="InterPro" id="IPR038354">
    <property type="entry name" value="VKOR_sf"/>
</dbReference>
<feature type="transmembrane region" description="Helical" evidence="10">
    <location>
        <begin position="284"/>
        <end position="306"/>
    </location>
</feature>
<evidence type="ECO:0000256" key="10">
    <source>
        <dbReference type="SAM" id="Phobius"/>
    </source>
</evidence>
<dbReference type="OrthoDB" id="1100563at2"/>
<name>A0A1I5QJ59_9BACT</name>
<dbReference type="GO" id="GO:0016491">
    <property type="term" value="F:oxidoreductase activity"/>
    <property type="evidence" value="ECO:0007669"/>
    <property type="project" value="UniProtKB-KW"/>
</dbReference>
<evidence type="ECO:0000313" key="14">
    <source>
        <dbReference type="Proteomes" id="UP000199306"/>
    </source>
</evidence>
<dbReference type="GO" id="GO:0016020">
    <property type="term" value="C:membrane"/>
    <property type="evidence" value="ECO:0007669"/>
    <property type="project" value="UniProtKB-SubCell"/>
</dbReference>
<keyword evidence="5 10" id="KW-1133">Transmembrane helix</keyword>
<evidence type="ECO:0000256" key="9">
    <source>
        <dbReference type="ARBA" id="ARBA00023284"/>
    </source>
</evidence>
<evidence type="ECO:0000259" key="12">
    <source>
        <dbReference type="Pfam" id="PF13462"/>
    </source>
</evidence>
<feature type="domain" description="Thioredoxin-like fold" evidence="12">
    <location>
        <begin position="356"/>
        <end position="505"/>
    </location>
</feature>
<dbReference type="InterPro" id="IPR012932">
    <property type="entry name" value="VKOR"/>
</dbReference>
<evidence type="ECO:0000256" key="1">
    <source>
        <dbReference type="ARBA" id="ARBA00004141"/>
    </source>
</evidence>
<reference evidence="13 14" key="1">
    <citation type="submission" date="2016-10" db="EMBL/GenBank/DDBJ databases">
        <authorList>
            <person name="de Groot N.N."/>
        </authorList>
    </citation>
    <scope>NUCLEOTIDE SEQUENCE [LARGE SCALE GENOMIC DNA]</scope>
    <source>
        <strain evidence="14">E92,LMG 26720,CCM 7988</strain>
    </source>
</reference>
<dbReference type="Gene3D" id="3.90.70.10">
    <property type="entry name" value="Cysteine proteinases"/>
    <property type="match status" value="1"/>
</dbReference>
<sequence>MHQPFDYRILTKWLIKIGIPVSEHYLKHSLQLHPDYPSIYSITDVIEKMGIDCLAVEIEAESLDEVPLPFLANMKSSDGLRFELIENLNATKESAFSENWTGIVIAADKPKHFKNAEIDNYLKNERESKYLIILIAILSVFFFVRLNLFSEVRWLYIFSISALAGLLISVLIVLKELGLSNKMLEEVCTEDCETVKDSTDINWGELGLIYFSVQIVFIAFSATENASVRTLFNLLSLFSLGFIAYSLFYQWKIVKKWCKLCLGILSILAVQLANAVWYQETFQISIPQILSFISVSAFIYISWALIKPLIKNYFHFQAEYYRLNRFRNNTELFRNYQENRPQVPQEALSSELELANPLAHTKIIVACNPFCKPCAEVHHKLEQLIDRFGEQISLIIRWNVNTQYKEHKRYQAAHYLLSIACSFPIEKRVAQTRILLNEWFGKMDFHAFKEEHSSFNISVEESIISRLMEEHEQWAETANVEYTPSIFINGRLLTKPFDLGDVYNFLKYEETPALEEPETVEIT</sequence>
<gene>
    <name evidence="13" type="ORF">SAMN04515674_103212</name>
</gene>
<evidence type="ECO:0000256" key="8">
    <source>
        <dbReference type="ARBA" id="ARBA00023157"/>
    </source>
</evidence>
<feature type="transmembrane region" description="Helical" evidence="10">
    <location>
        <begin position="130"/>
        <end position="148"/>
    </location>
</feature>
<dbReference type="Pfam" id="PF07884">
    <property type="entry name" value="VKOR"/>
    <property type="match status" value="1"/>
</dbReference>
<evidence type="ECO:0000259" key="11">
    <source>
        <dbReference type="Pfam" id="PF07884"/>
    </source>
</evidence>
<keyword evidence="9" id="KW-0676">Redox-active center</keyword>
<keyword evidence="3 10" id="KW-0812">Transmembrane</keyword>
<dbReference type="Pfam" id="PF13462">
    <property type="entry name" value="Thioredoxin_4"/>
    <property type="match status" value="1"/>
</dbReference>
<evidence type="ECO:0000313" key="13">
    <source>
        <dbReference type="EMBL" id="SFP45916.1"/>
    </source>
</evidence>
<dbReference type="InterPro" id="IPR036249">
    <property type="entry name" value="Thioredoxin-like_sf"/>
</dbReference>
<proteinExistence type="inferred from homology"/>
<keyword evidence="7 10" id="KW-0472">Membrane</keyword>
<dbReference type="Gene3D" id="1.20.1440.130">
    <property type="entry name" value="VKOR domain"/>
    <property type="match status" value="1"/>
</dbReference>
<keyword evidence="6" id="KW-0560">Oxidoreductase</keyword>
<dbReference type="AlphaFoldDB" id="A0A1I5QJ59"/>
<dbReference type="Gene3D" id="3.40.30.10">
    <property type="entry name" value="Glutaredoxin"/>
    <property type="match status" value="1"/>
</dbReference>
<evidence type="ECO:0000256" key="7">
    <source>
        <dbReference type="ARBA" id="ARBA00023136"/>
    </source>
</evidence>
<keyword evidence="4" id="KW-0874">Quinone</keyword>
<feature type="transmembrane region" description="Helical" evidence="10">
    <location>
        <begin position="260"/>
        <end position="278"/>
    </location>
</feature>
<feature type="transmembrane region" description="Helical" evidence="10">
    <location>
        <begin position="203"/>
        <end position="222"/>
    </location>
</feature>
<evidence type="ECO:0000256" key="5">
    <source>
        <dbReference type="ARBA" id="ARBA00022989"/>
    </source>
</evidence>
<dbReference type="GO" id="GO:0048038">
    <property type="term" value="F:quinone binding"/>
    <property type="evidence" value="ECO:0007669"/>
    <property type="project" value="UniProtKB-KW"/>
</dbReference>
<comment type="subcellular location">
    <subcellularLocation>
        <location evidence="1">Membrane</location>
        <topology evidence="1">Multi-pass membrane protein</topology>
    </subcellularLocation>
</comment>
<feature type="transmembrane region" description="Helical" evidence="10">
    <location>
        <begin position="228"/>
        <end position="248"/>
    </location>
</feature>
<dbReference type="EMBL" id="FOXH01000003">
    <property type="protein sequence ID" value="SFP45916.1"/>
    <property type="molecule type" value="Genomic_DNA"/>
</dbReference>
<keyword evidence="14" id="KW-1185">Reference proteome</keyword>
<evidence type="ECO:0000256" key="3">
    <source>
        <dbReference type="ARBA" id="ARBA00022692"/>
    </source>
</evidence>
<dbReference type="CDD" id="cd12921">
    <property type="entry name" value="VKOR_4"/>
    <property type="match status" value="1"/>
</dbReference>
<dbReference type="RefSeq" id="WP_092014254.1">
    <property type="nucleotide sequence ID" value="NZ_FOXH01000003.1"/>
</dbReference>
<organism evidence="13 14">
    <name type="scientific">Pseudarcicella hirudinis</name>
    <dbReference type="NCBI Taxonomy" id="1079859"/>
    <lineage>
        <taxon>Bacteria</taxon>
        <taxon>Pseudomonadati</taxon>
        <taxon>Bacteroidota</taxon>
        <taxon>Cytophagia</taxon>
        <taxon>Cytophagales</taxon>
        <taxon>Flectobacillaceae</taxon>
        <taxon>Pseudarcicella</taxon>
    </lineage>
</organism>
<dbReference type="InterPro" id="IPR012336">
    <property type="entry name" value="Thioredoxin-like_fold"/>
</dbReference>
<accession>A0A1I5QJ59</accession>
<comment type="similarity">
    <text evidence="2">Belongs to the VKOR family.</text>
</comment>
<evidence type="ECO:0000256" key="2">
    <source>
        <dbReference type="ARBA" id="ARBA00006214"/>
    </source>
</evidence>
<dbReference type="Proteomes" id="UP000199306">
    <property type="component" value="Unassembled WGS sequence"/>
</dbReference>
<evidence type="ECO:0000256" key="4">
    <source>
        <dbReference type="ARBA" id="ARBA00022719"/>
    </source>
</evidence>
<keyword evidence="8" id="KW-1015">Disulfide bond</keyword>
<protein>
    <submittedName>
        <fullName evidence="13">Thioredoxin</fullName>
    </submittedName>
</protein>